<organism evidence="1 2">
    <name type="scientific">Enterobacter kobei</name>
    <dbReference type="NCBI Taxonomy" id="208224"/>
    <lineage>
        <taxon>Bacteria</taxon>
        <taxon>Pseudomonadati</taxon>
        <taxon>Pseudomonadota</taxon>
        <taxon>Gammaproteobacteria</taxon>
        <taxon>Enterobacterales</taxon>
        <taxon>Enterobacteriaceae</taxon>
        <taxon>Enterobacter</taxon>
        <taxon>Enterobacter cloacae complex</taxon>
    </lineage>
</organism>
<gene>
    <name evidence="1" type="ORF">BH713_10055</name>
</gene>
<comment type="caution">
    <text evidence="1">The sequence shown here is derived from an EMBL/GenBank/DDBJ whole genome shotgun (WGS) entry which is preliminary data.</text>
</comment>
<evidence type="ECO:0000313" key="2">
    <source>
        <dbReference type="Proteomes" id="UP000187000"/>
    </source>
</evidence>
<dbReference type="EMBL" id="MKXD01000002">
    <property type="protein sequence ID" value="OLR21728.1"/>
    <property type="molecule type" value="Genomic_DNA"/>
</dbReference>
<proteinExistence type="predicted"/>
<name>A0ACC8SDY1_9ENTR</name>
<sequence length="528" mass="58771">MKGCGAGGTVKVGKHIAGALSLSSSLGRSITLFMGGLLIAGIATSSWTLNRSWERAINDTERSAINLSVSQARQAEDTFVQAELTLREIRRNIPQTGISGIDPVKFNRYLADIKERLPQLHGLFVYDAQGFMRVTSFGKVPAISNNADREYFVYHRTNGHGSVHIGHVIRSRSTGDLIIPVSLRLNDSYGGFAGVALATVKLEYFRHFYSYFELGPRDVLALLSTDGTALYARPFDDNVINRNLSASPLFTRELPKHDRGNATWLSALDKVERIYGYARLERFPLVVAAGYDKPALWQSWLKESLPDIILNAMLLLGTVIMGALVFRQVRRNVRDQTELTMLRDELTSINHTLQTMALADGLTGLANRRQFDLFLTQALKTSVHTQRPVSLIMIDIDFFKRYNDHYGHVAGDNCLRQVAEILMHLNLRQSDLIARYGGEEFAIVLPETDLREAFMLAQNAVDAVRYARIKHEHSSTGRKVVTISAGCFCMIGTGTEDDARMIKEGADSALYAAKIKGRDRAFVVTPLS</sequence>
<accession>A0ACC8SDY1</accession>
<protein>
    <submittedName>
        <fullName evidence="1">GGDEF domain-containing protein</fullName>
    </submittedName>
</protein>
<evidence type="ECO:0000313" key="1">
    <source>
        <dbReference type="EMBL" id="OLR21728.1"/>
    </source>
</evidence>
<reference evidence="1" key="1">
    <citation type="submission" date="2016-10" db="EMBL/GenBank/DDBJ databases">
        <authorList>
            <person name="Wang S."/>
            <person name="Zhu B."/>
        </authorList>
    </citation>
    <scope>NUCLEOTIDE SEQUENCE</scope>
    <source>
        <strain evidence="1">JCM 8580</strain>
    </source>
</reference>
<keyword evidence="2" id="KW-1185">Reference proteome</keyword>
<dbReference type="Proteomes" id="UP000187000">
    <property type="component" value="Unassembled WGS sequence"/>
</dbReference>